<feature type="domain" description="Tyrosinase copper-binding" evidence="2">
    <location>
        <begin position="1"/>
        <end position="132"/>
    </location>
</feature>
<dbReference type="InterPro" id="IPR002227">
    <property type="entry name" value="Tyrosinase_Cu-bd"/>
</dbReference>
<dbReference type="InterPro" id="IPR050316">
    <property type="entry name" value="Tyrosinase/Hemocyanin"/>
</dbReference>
<evidence type="ECO:0000259" key="2">
    <source>
        <dbReference type="Pfam" id="PF00264"/>
    </source>
</evidence>
<name>A0ABY7EUM4_MYAAR</name>
<feature type="non-terminal residue" evidence="3">
    <location>
        <position position="1"/>
    </location>
</feature>
<dbReference type="Proteomes" id="UP001164746">
    <property type="component" value="Chromosome 8"/>
</dbReference>
<sequence>MPYWDCSLEAALDIPRFSSLFSEDFLGNGDGYVVNGPFKAWEVQTGTLYRTVGITNSPLNDRNITYMMEQSYIANISYPAAGKDMELIFEFIHNRVHHWVGGEMKSIETAADDPIFYPYHSFVSLVWAEFRALQREKGIDPEIDWDEFYGQSRHNIYAPMGLGSLMAVDGSSDIFEENIIFADRPQCSRLEPDSCGTPNLFCNVTIEKCSPWTINEYTYIKINAEEAGTSIQDVIGSYKESKLKKGYEELKEQFGTDVEWAVNAAPYLSDNIEDLFAN</sequence>
<keyword evidence="1" id="KW-0479">Metal-binding</keyword>
<accession>A0ABY7EUM4</accession>
<dbReference type="SUPFAM" id="SSF48056">
    <property type="entry name" value="Di-copper centre-containing domain"/>
    <property type="match status" value="1"/>
</dbReference>
<gene>
    <name evidence="3" type="ORF">MAR_026706</name>
</gene>
<organism evidence="3 4">
    <name type="scientific">Mya arenaria</name>
    <name type="common">Soft-shell clam</name>
    <dbReference type="NCBI Taxonomy" id="6604"/>
    <lineage>
        <taxon>Eukaryota</taxon>
        <taxon>Metazoa</taxon>
        <taxon>Spiralia</taxon>
        <taxon>Lophotrochozoa</taxon>
        <taxon>Mollusca</taxon>
        <taxon>Bivalvia</taxon>
        <taxon>Autobranchia</taxon>
        <taxon>Heteroconchia</taxon>
        <taxon>Euheterodonta</taxon>
        <taxon>Imparidentia</taxon>
        <taxon>Neoheterodontei</taxon>
        <taxon>Myida</taxon>
        <taxon>Myoidea</taxon>
        <taxon>Myidae</taxon>
        <taxon>Mya</taxon>
    </lineage>
</organism>
<dbReference type="PANTHER" id="PTHR11474">
    <property type="entry name" value="TYROSINASE FAMILY MEMBER"/>
    <property type="match status" value="1"/>
</dbReference>
<dbReference type="InterPro" id="IPR008922">
    <property type="entry name" value="Di-copper_centre_dom_sf"/>
</dbReference>
<reference evidence="3" key="1">
    <citation type="submission" date="2022-11" db="EMBL/GenBank/DDBJ databases">
        <title>Centuries of genome instability and evolution in soft-shell clam transmissible cancer (bioRxiv).</title>
        <authorList>
            <person name="Hart S.F.M."/>
            <person name="Yonemitsu M.A."/>
            <person name="Giersch R.M."/>
            <person name="Beal B.F."/>
            <person name="Arriagada G."/>
            <person name="Davis B.W."/>
            <person name="Ostrander E.A."/>
            <person name="Goff S.P."/>
            <person name="Metzger M.J."/>
        </authorList>
    </citation>
    <scope>NUCLEOTIDE SEQUENCE</scope>
    <source>
        <strain evidence="3">MELC-2E11</strain>
        <tissue evidence="3">Siphon/mantle</tissue>
    </source>
</reference>
<dbReference type="Pfam" id="PF00264">
    <property type="entry name" value="Tyrosinase"/>
    <property type="match status" value="1"/>
</dbReference>
<evidence type="ECO:0000313" key="4">
    <source>
        <dbReference type="Proteomes" id="UP001164746"/>
    </source>
</evidence>
<evidence type="ECO:0000313" key="3">
    <source>
        <dbReference type="EMBL" id="WAR12526.1"/>
    </source>
</evidence>
<protein>
    <submittedName>
        <fullName evidence="3">TYR3-like protein</fullName>
    </submittedName>
</protein>
<dbReference type="EMBL" id="CP111019">
    <property type="protein sequence ID" value="WAR12526.1"/>
    <property type="molecule type" value="Genomic_DNA"/>
</dbReference>
<keyword evidence="4" id="KW-1185">Reference proteome</keyword>
<proteinExistence type="predicted"/>
<dbReference type="PANTHER" id="PTHR11474:SF122">
    <property type="entry name" value="TYROSINASE COPPER-BINDING DOMAIN-CONTAINING PROTEIN"/>
    <property type="match status" value="1"/>
</dbReference>
<dbReference type="PRINTS" id="PR00092">
    <property type="entry name" value="TYROSINASE"/>
</dbReference>
<evidence type="ECO:0000256" key="1">
    <source>
        <dbReference type="ARBA" id="ARBA00022723"/>
    </source>
</evidence>
<dbReference type="Gene3D" id="1.10.1280.10">
    <property type="entry name" value="Di-copper center containing domain from catechol oxidase"/>
    <property type="match status" value="1"/>
</dbReference>